<organism evidence="1 2">
    <name type="scientific">Aldrovandia affinis</name>
    <dbReference type="NCBI Taxonomy" id="143900"/>
    <lineage>
        <taxon>Eukaryota</taxon>
        <taxon>Metazoa</taxon>
        <taxon>Chordata</taxon>
        <taxon>Craniata</taxon>
        <taxon>Vertebrata</taxon>
        <taxon>Euteleostomi</taxon>
        <taxon>Actinopterygii</taxon>
        <taxon>Neopterygii</taxon>
        <taxon>Teleostei</taxon>
        <taxon>Notacanthiformes</taxon>
        <taxon>Halosauridae</taxon>
        <taxon>Aldrovandia</taxon>
    </lineage>
</organism>
<comment type="caution">
    <text evidence="1">The sequence shown here is derived from an EMBL/GenBank/DDBJ whole genome shotgun (WGS) entry which is preliminary data.</text>
</comment>
<keyword evidence="2" id="KW-1185">Reference proteome</keyword>
<proteinExistence type="predicted"/>
<evidence type="ECO:0000313" key="1">
    <source>
        <dbReference type="EMBL" id="KAJ8409843.1"/>
    </source>
</evidence>
<dbReference type="EMBL" id="JAINUG010000029">
    <property type="protein sequence ID" value="KAJ8409843.1"/>
    <property type="molecule type" value="Genomic_DNA"/>
</dbReference>
<dbReference type="AlphaFoldDB" id="A0AAD7WUT9"/>
<sequence length="102" mass="11701">MGISSRLLLLKNCNVFLHRVELDFYYRCAAASRLNHSAATNTGVSSHCIPSDCSLHLLRWILTLIEWFFEGHSQAIDFAVELFLWSGGHTIDFLIKRLQLLH</sequence>
<dbReference type="Proteomes" id="UP001221898">
    <property type="component" value="Unassembled WGS sequence"/>
</dbReference>
<reference evidence="1" key="1">
    <citation type="journal article" date="2023" name="Science">
        <title>Genome structures resolve the early diversification of teleost fishes.</title>
        <authorList>
            <person name="Parey E."/>
            <person name="Louis A."/>
            <person name="Montfort J."/>
            <person name="Bouchez O."/>
            <person name="Roques C."/>
            <person name="Iampietro C."/>
            <person name="Lluch J."/>
            <person name="Castinel A."/>
            <person name="Donnadieu C."/>
            <person name="Desvignes T."/>
            <person name="Floi Bucao C."/>
            <person name="Jouanno E."/>
            <person name="Wen M."/>
            <person name="Mejri S."/>
            <person name="Dirks R."/>
            <person name="Jansen H."/>
            <person name="Henkel C."/>
            <person name="Chen W.J."/>
            <person name="Zahm M."/>
            <person name="Cabau C."/>
            <person name="Klopp C."/>
            <person name="Thompson A.W."/>
            <person name="Robinson-Rechavi M."/>
            <person name="Braasch I."/>
            <person name="Lecointre G."/>
            <person name="Bobe J."/>
            <person name="Postlethwait J.H."/>
            <person name="Berthelot C."/>
            <person name="Roest Crollius H."/>
            <person name="Guiguen Y."/>
        </authorList>
    </citation>
    <scope>NUCLEOTIDE SEQUENCE</scope>
    <source>
        <strain evidence="1">NC1722</strain>
    </source>
</reference>
<accession>A0AAD7WUT9</accession>
<gene>
    <name evidence="1" type="ORF">AAFF_G00219020</name>
</gene>
<name>A0AAD7WUT9_9TELE</name>
<protein>
    <submittedName>
        <fullName evidence="1">Uncharacterized protein</fullName>
    </submittedName>
</protein>
<evidence type="ECO:0000313" key="2">
    <source>
        <dbReference type="Proteomes" id="UP001221898"/>
    </source>
</evidence>